<accession>A0A645FG68</accession>
<proteinExistence type="predicted"/>
<organism evidence="1">
    <name type="scientific">bioreactor metagenome</name>
    <dbReference type="NCBI Taxonomy" id="1076179"/>
    <lineage>
        <taxon>unclassified sequences</taxon>
        <taxon>metagenomes</taxon>
        <taxon>ecological metagenomes</taxon>
    </lineage>
</organism>
<name>A0A645FG68_9ZZZZ</name>
<dbReference type="AlphaFoldDB" id="A0A645FG68"/>
<dbReference type="EMBL" id="VSSQ01058834">
    <property type="protein sequence ID" value="MPN12482.1"/>
    <property type="molecule type" value="Genomic_DNA"/>
</dbReference>
<comment type="caution">
    <text evidence="1">The sequence shown here is derived from an EMBL/GenBank/DDBJ whole genome shotgun (WGS) entry which is preliminary data.</text>
</comment>
<gene>
    <name evidence="1" type="ORF">SDC9_159800</name>
</gene>
<reference evidence="1" key="1">
    <citation type="submission" date="2019-08" db="EMBL/GenBank/DDBJ databases">
        <authorList>
            <person name="Kucharzyk K."/>
            <person name="Murdoch R.W."/>
            <person name="Higgins S."/>
            <person name="Loffler F."/>
        </authorList>
    </citation>
    <scope>NUCLEOTIDE SEQUENCE</scope>
</reference>
<protein>
    <submittedName>
        <fullName evidence="1">Uncharacterized protein</fullName>
    </submittedName>
</protein>
<evidence type="ECO:0000313" key="1">
    <source>
        <dbReference type="EMBL" id="MPN12482.1"/>
    </source>
</evidence>
<sequence length="106" mass="10831">MNGRALGVDTCGLAQDFLGLQVATIGEIHVRFGHGIDLTGVQLAGRIGQGRRAGGQAAVGRVHALTAAGAEERVRRQLAVHDGAVGRSQRLGLAVLCDAVAAVAKQ</sequence>